<protein>
    <submittedName>
        <fullName evidence="3">HPP family protein</fullName>
    </submittedName>
</protein>
<dbReference type="Proteomes" id="UP000241848">
    <property type="component" value="Unassembled WGS sequence"/>
</dbReference>
<feature type="transmembrane region" description="Helical" evidence="1">
    <location>
        <begin position="127"/>
        <end position="148"/>
    </location>
</feature>
<feature type="domain" description="HPP transmembrane region" evidence="2">
    <location>
        <begin position="11"/>
        <end position="159"/>
    </location>
</feature>
<keyword evidence="1" id="KW-0812">Transmembrane</keyword>
<feature type="transmembrane region" description="Helical" evidence="1">
    <location>
        <begin position="38"/>
        <end position="57"/>
    </location>
</feature>
<dbReference type="AlphaFoldDB" id="A0A2T2WMM3"/>
<sequence length="169" mass="18363">MRNALWWQRYPMRVAWPKVLWAGIMLGLLGALDQWLHVGLIFLVPPFAATLSLLIYLPEKSVAQPIPVVVGSTLASALGTLVAFIAHGPLVAALLALVLLWLLPRWGIYHPPALALAMYPLLLHPGVWFPVIVVLPFTVTAVVSYAGLTRVLSQGPRYPLDGATDQGSC</sequence>
<name>A0A2T2WMM3_9FIRM</name>
<reference evidence="3 4" key="1">
    <citation type="journal article" date="2014" name="BMC Genomics">
        <title>Comparison of environmental and isolate Sulfobacillus genomes reveals diverse carbon, sulfur, nitrogen, and hydrogen metabolisms.</title>
        <authorList>
            <person name="Justice N.B."/>
            <person name="Norman A."/>
            <person name="Brown C.T."/>
            <person name="Singh A."/>
            <person name="Thomas B.C."/>
            <person name="Banfield J.F."/>
        </authorList>
    </citation>
    <scope>NUCLEOTIDE SEQUENCE [LARGE SCALE GENOMIC DNA]</scope>
    <source>
        <strain evidence="3">AMDSBA3</strain>
    </source>
</reference>
<organism evidence="3 4">
    <name type="scientific">Sulfobacillus acidophilus</name>
    <dbReference type="NCBI Taxonomy" id="53633"/>
    <lineage>
        <taxon>Bacteria</taxon>
        <taxon>Bacillati</taxon>
        <taxon>Bacillota</taxon>
        <taxon>Clostridia</taxon>
        <taxon>Eubacteriales</taxon>
        <taxon>Clostridiales Family XVII. Incertae Sedis</taxon>
        <taxon>Sulfobacillus</taxon>
    </lineage>
</organism>
<evidence type="ECO:0000313" key="3">
    <source>
        <dbReference type="EMBL" id="PSR23495.1"/>
    </source>
</evidence>
<feature type="transmembrane region" description="Helical" evidence="1">
    <location>
        <begin position="69"/>
        <end position="102"/>
    </location>
</feature>
<accession>A0A2T2WMM3</accession>
<dbReference type="EMBL" id="PXYV01000005">
    <property type="protein sequence ID" value="PSR23495.1"/>
    <property type="molecule type" value="Genomic_DNA"/>
</dbReference>
<dbReference type="Pfam" id="PF04982">
    <property type="entry name" value="TM_HPP"/>
    <property type="match status" value="1"/>
</dbReference>
<proteinExistence type="predicted"/>
<dbReference type="InterPro" id="IPR058581">
    <property type="entry name" value="TM_HPP"/>
</dbReference>
<evidence type="ECO:0000256" key="1">
    <source>
        <dbReference type="SAM" id="Phobius"/>
    </source>
</evidence>
<keyword evidence="1" id="KW-1133">Transmembrane helix</keyword>
<keyword evidence="1" id="KW-0472">Membrane</keyword>
<gene>
    <name evidence="3" type="ORF">C7B45_02860</name>
</gene>
<comment type="caution">
    <text evidence="3">The sequence shown here is derived from an EMBL/GenBank/DDBJ whole genome shotgun (WGS) entry which is preliminary data.</text>
</comment>
<evidence type="ECO:0000313" key="4">
    <source>
        <dbReference type="Proteomes" id="UP000241848"/>
    </source>
</evidence>
<evidence type="ECO:0000259" key="2">
    <source>
        <dbReference type="Pfam" id="PF04982"/>
    </source>
</evidence>
<feature type="transmembrane region" description="Helical" evidence="1">
    <location>
        <begin position="12"/>
        <end position="32"/>
    </location>
</feature>